<keyword evidence="2" id="KW-1185">Reference proteome</keyword>
<dbReference type="EMBL" id="CAJVRL010000055">
    <property type="protein sequence ID" value="CAG8954078.1"/>
    <property type="molecule type" value="Genomic_DNA"/>
</dbReference>
<dbReference type="Proteomes" id="UP000696280">
    <property type="component" value="Unassembled WGS sequence"/>
</dbReference>
<dbReference type="AlphaFoldDB" id="A0A9N9KWE2"/>
<protein>
    <submittedName>
        <fullName evidence="1">Uncharacterized protein</fullName>
    </submittedName>
</protein>
<evidence type="ECO:0000313" key="2">
    <source>
        <dbReference type="Proteomes" id="UP000696280"/>
    </source>
</evidence>
<proteinExistence type="predicted"/>
<organism evidence="1 2">
    <name type="scientific">Hymenoscyphus fraxineus</name>
    <dbReference type="NCBI Taxonomy" id="746836"/>
    <lineage>
        <taxon>Eukaryota</taxon>
        <taxon>Fungi</taxon>
        <taxon>Dikarya</taxon>
        <taxon>Ascomycota</taxon>
        <taxon>Pezizomycotina</taxon>
        <taxon>Leotiomycetes</taxon>
        <taxon>Helotiales</taxon>
        <taxon>Helotiaceae</taxon>
        <taxon>Hymenoscyphus</taxon>
    </lineage>
</organism>
<accession>A0A9N9KWE2</accession>
<evidence type="ECO:0000313" key="1">
    <source>
        <dbReference type="EMBL" id="CAG8954078.1"/>
    </source>
</evidence>
<reference evidence="1" key="1">
    <citation type="submission" date="2021-07" db="EMBL/GenBank/DDBJ databases">
        <authorList>
            <person name="Durling M."/>
        </authorList>
    </citation>
    <scope>NUCLEOTIDE SEQUENCE</scope>
</reference>
<name>A0A9N9KWE2_9HELO</name>
<sequence>MHAVGFALMRAYMGQKSRSPSFGVNCQSRPGEQIATTGALRCLKDGNGTLWAINLIPVSEEANNSPALRVARETQRHFLSC</sequence>
<gene>
    <name evidence="1" type="ORF">HYFRA_00009180</name>
</gene>
<comment type="caution">
    <text evidence="1">The sequence shown here is derived from an EMBL/GenBank/DDBJ whole genome shotgun (WGS) entry which is preliminary data.</text>
</comment>